<gene>
    <name evidence="13" type="ORF">EI555_021221</name>
</gene>
<dbReference type="Proteomes" id="UP000308365">
    <property type="component" value="Unassembled WGS sequence"/>
</dbReference>
<dbReference type="InterPro" id="IPR000909">
    <property type="entry name" value="PLipase_C_PInositol-sp_X_dom"/>
</dbReference>
<reference evidence="14" key="1">
    <citation type="journal article" date="2019" name="IScience">
        <title>Narwhal Genome Reveals Long-Term Low Genetic Diversity despite Current Large Abundance Size.</title>
        <authorList>
            <person name="Westbury M.V."/>
            <person name="Petersen B."/>
            <person name="Garde E."/>
            <person name="Heide-Jorgensen M.P."/>
            <person name="Lorenzen E.D."/>
        </authorList>
    </citation>
    <scope>NUCLEOTIDE SEQUENCE [LARGE SCALE GENOMIC DNA]</scope>
</reference>
<dbReference type="InterPro" id="IPR053945">
    <property type="entry name" value="PLCB1-4-like_EFh"/>
</dbReference>
<evidence type="ECO:0000313" key="13">
    <source>
        <dbReference type="EMBL" id="TKC38412.1"/>
    </source>
</evidence>
<dbReference type="Pfam" id="PF17787">
    <property type="entry name" value="PH_14"/>
    <property type="match status" value="1"/>
</dbReference>
<dbReference type="SUPFAM" id="SSF47473">
    <property type="entry name" value="EF-hand"/>
    <property type="match status" value="1"/>
</dbReference>
<dbReference type="GO" id="GO:0004435">
    <property type="term" value="F:phosphatidylinositol-4,5-bisphosphate phospholipase C activity"/>
    <property type="evidence" value="ECO:0007669"/>
    <property type="project" value="UniProtKB-UniRule"/>
</dbReference>
<dbReference type="CDD" id="cd16211">
    <property type="entry name" value="EFh_PI-PLCbeta4"/>
    <property type="match status" value="1"/>
</dbReference>
<dbReference type="CDD" id="cd00275">
    <property type="entry name" value="C2_PLC_like"/>
    <property type="match status" value="1"/>
</dbReference>
<evidence type="ECO:0000256" key="5">
    <source>
        <dbReference type="ARBA" id="ARBA00023674"/>
    </source>
</evidence>
<proteinExistence type="predicted"/>
<name>A0A4U1EPR5_MONMO</name>
<keyword evidence="1 7" id="KW-0378">Hydrolase</keyword>
<dbReference type="InterPro" id="IPR000008">
    <property type="entry name" value="C2_dom"/>
</dbReference>
<dbReference type="PANTHER" id="PTHR10336:SF36">
    <property type="entry name" value="1-PHOSPHATIDYLINOSITOL 4,5-BISPHOSPHATE PHOSPHODIESTERASE BETA-4"/>
    <property type="match status" value="1"/>
</dbReference>
<feature type="domain" description="PI-PLC Y-box" evidence="12">
    <location>
        <begin position="741"/>
        <end position="857"/>
    </location>
</feature>
<dbReference type="PROSITE" id="PS50004">
    <property type="entry name" value="C2"/>
    <property type="match status" value="1"/>
</dbReference>
<dbReference type="InterPro" id="IPR001192">
    <property type="entry name" value="PI-PLC_fam"/>
</dbReference>
<dbReference type="PIRSF" id="PIRSF000956">
    <property type="entry name" value="PLC-beta"/>
    <property type="match status" value="1"/>
</dbReference>
<dbReference type="Gene3D" id="3.20.20.190">
    <property type="entry name" value="Phosphatidylinositol (PI) phosphodiesterase"/>
    <property type="match status" value="2"/>
</dbReference>
<dbReference type="GO" id="GO:0005509">
    <property type="term" value="F:calcium ion binding"/>
    <property type="evidence" value="ECO:0007669"/>
    <property type="project" value="UniProtKB-UniRule"/>
</dbReference>
<feature type="compositionally biased region" description="Polar residues" evidence="10">
    <location>
        <begin position="1057"/>
        <end position="1071"/>
    </location>
</feature>
<sequence>MLTFRISIFCTSNFISFFDQAFHMKLVMEWKIVPMQEIFRVADTLGCADQYSNLIWKPIKGCLYFQLLTSAPALVGKRKQEDLSKDKDVLLTLFDLKDGRGRREVINISGHGHVLNIIMAKPYEFNWQKEVPSFLQEGAVFDRYEEVPLKMRGAVGILAGVGVVSKGMVSKQESFVFEPNCLFKVDEFGFFLTWRSEGKEGQVLECSLINSVRLGATPKDPKILAALEAIGKSENDLEGRIKVIGFICLIAGLNAEAIKLWFISESVEWNPDFTIMLAEAFSAIYSPQKMAFSLCERKFSSYHSQVPLQKSVSIELQQSYKKPKKQWVEGLRSIIHNFRANNVSPMTCLKKHWMKLAFMTNTNGKIPVRSITRTFASGKTEKVIFQALKELGLPSGKNDEIEPAAFTYEKFYELTQKICPRTDIEDLFKKINGDKTDYLTVDQLVSFLNEHQRDPRLNEILFPFYDTKRAMQIIEMYEPDEDLKKKGQISSDGFCRYLMSDENAPVFLDRLELYQEMDHPLAHYFISSSHNTYLTGRQFGGKSSVEMYRQDVIQAIKETAFVTSEYPVILSFENHCSKYQQYKMSKYCEDLFGDLLLKQALESHPLEPGRPLPSPNDLKRKILIKNKRLKPEVEKKQLEALKSMMEAGESAAPVNILEDDNEEEIESAEQEEEAHPEYKYGNELSADDLGHKEAIANSVKKASDDLEHENNKKGLVTIEDEQAWMASYKYVGATTNIHPYLSTMINYAQPVKFQGFHVAEERNIHYNMSSFNESVGLGYLKTHAIEFVNYNKRQMSRIYPKGGRVDSSNYMPQIFWNAGCQMVSLNYQTPDLAMQLNQGKFEYNGSCGYLLKPDFMRRPDRTFDPFSETPVDGVIAATCSVQVISGQFLSDKKIGTYVEVDMYGLPTDTIRKEFRTRMVMNNGLNPVYNEESFVFRKVILPDLAVLRLAVYDDNNKLIGQRILPLDGLQAGYRHISLRNEGNKPLSLPTIFCNIVLKTYVPDGFGDIVDALSDPKKFLSITEKRADQMRAMGIETSDIADVPSDTSKNDKKGKANTAKASVTPQSSSELRPTTTAALGAGLEAKKVLQFKVRSQREMVLLSEVENSRGRKALSKMILVLDIIKFKLLGREVSCLSQEEKFQGEKEAVRVEPDRICVNICEGIELIPQVRIEDLKQMKAYLKHLKKQQKELSSLKKKHAKPQTKAQPAELDLSDEPLSHFKYEDAKSAAWNSVISLMEHSTMQKLHCTQVDKIVAQYDKEKSTHEKILEKAMKKKGGSNCLEMKKETEIKIQTLTSDHKSKVKEIVAQHTKEWSDMINTHSAEEQEIRDLHLSQQCELLKKLLINAHEQQTLQLKLSHDRWES</sequence>
<feature type="active site" evidence="8">
    <location>
        <position position="530"/>
    </location>
</feature>
<dbReference type="Gene3D" id="1.10.238.10">
    <property type="entry name" value="EF-hand"/>
    <property type="match status" value="1"/>
</dbReference>
<evidence type="ECO:0000256" key="3">
    <source>
        <dbReference type="ARBA" id="ARBA00023098"/>
    </source>
</evidence>
<feature type="domain" description="C2" evidence="11">
    <location>
        <begin position="860"/>
        <end position="985"/>
    </location>
</feature>
<feature type="region of interest" description="Disordered" evidence="10">
    <location>
        <begin position="1036"/>
        <end position="1071"/>
    </location>
</feature>
<keyword evidence="4 7" id="KW-0807">Transducer</keyword>
<dbReference type="GO" id="GO:0051209">
    <property type="term" value="P:release of sequestered calcium ion into cytosol"/>
    <property type="evidence" value="ECO:0007669"/>
    <property type="project" value="TreeGrafter"/>
</dbReference>
<dbReference type="InterPro" id="IPR042531">
    <property type="entry name" value="PLC-beta_C_sf"/>
</dbReference>
<dbReference type="EMBL" id="RWIC01000996">
    <property type="protein sequence ID" value="TKC38412.1"/>
    <property type="molecule type" value="Genomic_DNA"/>
</dbReference>
<evidence type="ECO:0000256" key="1">
    <source>
        <dbReference type="ARBA" id="ARBA00022801"/>
    </source>
</evidence>
<dbReference type="InterPro" id="IPR035892">
    <property type="entry name" value="C2_domain_sf"/>
</dbReference>
<dbReference type="CDD" id="cd13361">
    <property type="entry name" value="PH_PLC_beta"/>
    <property type="match status" value="1"/>
</dbReference>
<dbReference type="SMART" id="SM00239">
    <property type="entry name" value="C2"/>
    <property type="match status" value="1"/>
</dbReference>
<dbReference type="GO" id="GO:0048015">
    <property type="term" value="P:phosphatidylinositol-mediated signaling"/>
    <property type="evidence" value="ECO:0007669"/>
    <property type="project" value="TreeGrafter"/>
</dbReference>
<dbReference type="InterPro" id="IPR011992">
    <property type="entry name" value="EF-hand-dom_pair"/>
</dbReference>
<dbReference type="Pfam" id="PF00387">
    <property type="entry name" value="PI-PLC-Y"/>
    <property type="match status" value="1"/>
</dbReference>
<dbReference type="FunFam" id="1.10.238.10:FF:000024">
    <property type="entry name" value="1-phosphatidylinositol 4,5-bisphosphate phosphodiesterase"/>
    <property type="match status" value="1"/>
</dbReference>
<evidence type="ECO:0000256" key="10">
    <source>
        <dbReference type="SAM" id="MobiDB-lite"/>
    </source>
</evidence>
<dbReference type="FunFam" id="2.60.40.150:FF:000008">
    <property type="entry name" value="1-phosphatidylinositol 4,5-bisphosphate phosphodiesterase"/>
    <property type="match status" value="1"/>
</dbReference>
<evidence type="ECO:0000259" key="11">
    <source>
        <dbReference type="PROSITE" id="PS50004"/>
    </source>
</evidence>
<evidence type="ECO:0000256" key="6">
    <source>
        <dbReference type="ARBA" id="ARBA00023726"/>
    </source>
</evidence>
<evidence type="ECO:0000256" key="4">
    <source>
        <dbReference type="ARBA" id="ARBA00023224"/>
    </source>
</evidence>
<dbReference type="PROSITE" id="PS50008">
    <property type="entry name" value="PIPLC_Y_DOMAIN"/>
    <property type="match status" value="1"/>
</dbReference>
<dbReference type="InterPro" id="IPR017946">
    <property type="entry name" value="PLC-like_Pdiesterase_TIM-brl"/>
</dbReference>
<evidence type="ECO:0000256" key="8">
    <source>
        <dbReference type="PIRSR" id="PIRSR000956-1"/>
    </source>
</evidence>
<dbReference type="InterPro" id="IPR016280">
    <property type="entry name" value="PLC-beta"/>
</dbReference>
<dbReference type="InterPro" id="IPR001711">
    <property type="entry name" value="PLipase_C_Pinositol-sp_Y"/>
</dbReference>
<dbReference type="PROSITE" id="PS50007">
    <property type="entry name" value="PIPLC_X_DOMAIN"/>
    <property type="match status" value="1"/>
</dbReference>
<accession>A0A4U1EPR5</accession>
<feature type="region of interest" description="Disordered" evidence="10">
    <location>
        <begin position="1190"/>
        <end position="1209"/>
    </location>
</feature>
<dbReference type="SUPFAM" id="SSF51695">
    <property type="entry name" value="PLC-like phosphodiesterases"/>
    <property type="match status" value="1"/>
</dbReference>
<keyword evidence="2 7" id="KW-0442">Lipid degradation</keyword>
<comment type="caution">
    <text evidence="13">The sequence shown here is derived from an EMBL/GenBank/DDBJ whole genome shotgun (WGS) entry which is preliminary data.</text>
</comment>
<dbReference type="EC" id="3.1.4.11" evidence="7"/>
<dbReference type="Gene3D" id="2.60.40.150">
    <property type="entry name" value="C2 domain"/>
    <property type="match status" value="1"/>
</dbReference>
<organism evidence="13 14">
    <name type="scientific">Monodon monoceros</name>
    <name type="common">Narwhal</name>
    <name type="synonym">Ceratodon monodon</name>
    <dbReference type="NCBI Taxonomy" id="40151"/>
    <lineage>
        <taxon>Eukaryota</taxon>
        <taxon>Metazoa</taxon>
        <taxon>Chordata</taxon>
        <taxon>Craniata</taxon>
        <taxon>Vertebrata</taxon>
        <taxon>Euteleostomi</taxon>
        <taxon>Mammalia</taxon>
        <taxon>Eutheria</taxon>
        <taxon>Laurasiatheria</taxon>
        <taxon>Artiodactyla</taxon>
        <taxon>Whippomorpha</taxon>
        <taxon>Cetacea</taxon>
        <taxon>Odontoceti</taxon>
        <taxon>Monodontidae</taxon>
        <taxon>Monodon</taxon>
    </lineage>
</organism>
<dbReference type="Pfam" id="PF00388">
    <property type="entry name" value="PI-PLC-X"/>
    <property type="match status" value="1"/>
</dbReference>
<dbReference type="Pfam" id="PF00168">
    <property type="entry name" value="C2"/>
    <property type="match status" value="1"/>
</dbReference>
<feature type="binding site" evidence="9">
    <location>
        <position position="531"/>
    </location>
    <ligand>
        <name>Ca(2+)</name>
        <dbReference type="ChEBI" id="CHEBI:29108"/>
    </ligand>
</feature>
<dbReference type="Pfam" id="PF22631">
    <property type="entry name" value="PLCB1-4-like_EFh"/>
    <property type="match status" value="1"/>
</dbReference>
<dbReference type="SUPFAM" id="SSF69989">
    <property type="entry name" value="C-terminal domain of PLC-beta"/>
    <property type="match status" value="1"/>
</dbReference>
<dbReference type="PRINTS" id="PR00390">
    <property type="entry name" value="PHPHLIPASEC"/>
</dbReference>
<dbReference type="CDD" id="cd08591">
    <property type="entry name" value="PI-PLCc_beta"/>
    <property type="match status" value="1"/>
</dbReference>
<dbReference type="SUPFAM" id="SSF49562">
    <property type="entry name" value="C2 domain (Calcium/lipid-binding domain, CaLB)"/>
    <property type="match status" value="1"/>
</dbReference>
<evidence type="ECO:0000313" key="14">
    <source>
        <dbReference type="Proteomes" id="UP000308365"/>
    </source>
</evidence>
<dbReference type="Gene3D" id="1.20.1230.10">
    <property type="entry name" value="Phospholipase C beta, distal C-terminal domain"/>
    <property type="match status" value="2"/>
</dbReference>
<keyword evidence="9" id="KW-0479">Metal-binding</keyword>
<comment type="cofactor">
    <cofactor evidence="9">
        <name>Ca(2+)</name>
        <dbReference type="ChEBI" id="CHEBI:29108"/>
    </cofactor>
    <text evidence="9">Binds 1 Ca(2+) ion per subunit.</text>
</comment>
<dbReference type="InterPro" id="IPR037862">
    <property type="entry name" value="PLC-beta_PH"/>
</dbReference>
<comment type="catalytic activity">
    <reaction evidence="6">
        <text>a 1,2-diacyl-sn-glycero-3-phospho-(1D-myo-inositol) + H2O = 1D-myo-inositol 1-phosphate + a 1,2-diacyl-sn-glycerol + H(+)</text>
        <dbReference type="Rhea" id="RHEA:43484"/>
        <dbReference type="ChEBI" id="CHEBI:15377"/>
        <dbReference type="ChEBI" id="CHEBI:15378"/>
        <dbReference type="ChEBI" id="CHEBI:17815"/>
        <dbReference type="ChEBI" id="CHEBI:57880"/>
        <dbReference type="ChEBI" id="CHEBI:58433"/>
    </reaction>
    <physiologicalReaction direction="left-to-right" evidence="6">
        <dbReference type="Rhea" id="RHEA:43485"/>
    </physiologicalReaction>
</comment>
<keyword evidence="9" id="KW-0106">Calcium</keyword>
<dbReference type="GO" id="GO:0120548">
    <property type="term" value="F:phosphatidylinositol phospholipase C activity"/>
    <property type="evidence" value="ECO:0007669"/>
    <property type="project" value="RHEA"/>
</dbReference>
<dbReference type="SMART" id="SM00149">
    <property type="entry name" value="PLCYc"/>
    <property type="match status" value="1"/>
</dbReference>
<dbReference type="SUPFAM" id="SSF50729">
    <property type="entry name" value="PH domain-like"/>
    <property type="match status" value="1"/>
</dbReference>
<comment type="catalytic activity">
    <reaction evidence="5">
        <text>a 1,2-diacyl-sn-glycero-3-phospho-(1D-myo-inositol-4,5-bisphosphate) + H2O = 1D-myo-inositol 1,4,5-trisphosphate + a 1,2-diacyl-sn-glycerol + H(+)</text>
        <dbReference type="Rhea" id="RHEA:33179"/>
        <dbReference type="ChEBI" id="CHEBI:15377"/>
        <dbReference type="ChEBI" id="CHEBI:15378"/>
        <dbReference type="ChEBI" id="CHEBI:17815"/>
        <dbReference type="ChEBI" id="CHEBI:58456"/>
        <dbReference type="ChEBI" id="CHEBI:203600"/>
        <dbReference type="EC" id="3.1.4.11"/>
    </reaction>
    <physiologicalReaction direction="left-to-right" evidence="5">
        <dbReference type="Rhea" id="RHEA:33180"/>
    </physiologicalReaction>
</comment>
<dbReference type="SMART" id="SM00148">
    <property type="entry name" value="PLCXc"/>
    <property type="match status" value="1"/>
</dbReference>
<evidence type="ECO:0000256" key="7">
    <source>
        <dbReference type="PIRNR" id="PIRNR000956"/>
    </source>
</evidence>
<dbReference type="GO" id="GO:0016042">
    <property type="term" value="P:lipid catabolic process"/>
    <property type="evidence" value="ECO:0007669"/>
    <property type="project" value="UniProtKB-KW"/>
</dbReference>
<evidence type="ECO:0000256" key="9">
    <source>
        <dbReference type="PIRSR" id="PIRSR000956-2"/>
    </source>
</evidence>
<protein>
    <recommendedName>
        <fullName evidence="7">1-phosphatidylinositol 4,5-bisphosphate phosphodiesterase</fullName>
        <ecNumber evidence="7">3.1.4.11</ecNumber>
    </recommendedName>
</protein>
<feature type="binding site" evidence="9">
    <location>
        <position position="573"/>
    </location>
    <ligand>
        <name>Ca(2+)</name>
        <dbReference type="ChEBI" id="CHEBI:29108"/>
    </ligand>
</feature>
<evidence type="ECO:0000256" key="2">
    <source>
        <dbReference type="ARBA" id="ARBA00022963"/>
    </source>
</evidence>
<dbReference type="Gene3D" id="2.30.29.240">
    <property type="match status" value="2"/>
</dbReference>
<keyword evidence="3 7" id="KW-0443">Lipid metabolism</keyword>
<dbReference type="PANTHER" id="PTHR10336">
    <property type="entry name" value="PHOSPHOINOSITIDE-SPECIFIC PHOSPHOLIPASE C FAMILY PROTEIN"/>
    <property type="match status" value="1"/>
</dbReference>
<dbReference type="GO" id="GO:0046488">
    <property type="term" value="P:phosphatidylinositol metabolic process"/>
    <property type="evidence" value="ECO:0007669"/>
    <property type="project" value="TreeGrafter"/>
</dbReference>
<evidence type="ECO:0000259" key="12">
    <source>
        <dbReference type="PROSITE" id="PS50008"/>
    </source>
</evidence>